<gene>
    <name evidence="2" type="ORF">KL86DYS2_20146</name>
</gene>
<dbReference type="Gene3D" id="3.40.30.10">
    <property type="entry name" value="Glutaredoxin"/>
    <property type="match status" value="1"/>
</dbReference>
<evidence type="ECO:0000259" key="1">
    <source>
        <dbReference type="Pfam" id="PF01323"/>
    </source>
</evidence>
<dbReference type="CDD" id="cd03024">
    <property type="entry name" value="DsbA_FrnE"/>
    <property type="match status" value="1"/>
</dbReference>
<sequence>MKVEIWSDVVCPFCYIGKTKFETALNQFSERSNIEIEWKSYQLMPDLTTQLDKNIDQILAETKGFSLEQAKQMNAQAAFMGKQVGLEYNFDKAIVTNTFRAHQFLHFAKAHGKQNEAEGLIFKSYFTDGRNVDDMATLIELGESIGLDTNALKIVLENETYANDVESDINEARQIGIRSVPFFVFNRKYAVSGAQDPQVFLEVLEKSFAEWHKDNPSVTLKVSDGVVCDPQGKSN</sequence>
<dbReference type="InterPro" id="IPR001853">
    <property type="entry name" value="DSBA-like_thioredoxin_dom"/>
</dbReference>
<feature type="domain" description="DSBA-like thioredoxin" evidence="1">
    <location>
        <begin position="3"/>
        <end position="204"/>
    </location>
</feature>
<organism evidence="2">
    <name type="scientific">uncultured Dysgonomonas sp</name>
    <dbReference type="NCBI Taxonomy" id="206096"/>
    <lineage>
        <taxon>Bacteria</taxon>
        <taxon>Pseudomonadati</taxon>
        <taxon>Bacteroidota</taxon>
        <taxon>Bacteroidia</taxon>
        <taxon>Bacteroidales</taxon>
        <taxon>Dysgonomonadaceae</taxon>
        <taxon>Dysgonomonas</taxon>
        <taxon>environmental samples</taxon>
    </lineage>
</organism>
<dbReference type="SUPFAM" id="SSF52833">
    <property type="entry name" value="Thioredoxin-like"/>
    <property type="match status" value="1"/>
</dbReference>
<accession>A0A212KG44</accession>
<evidence type="ECO:0000313" key="2">
    <source>
        <dbReference type="EMBL" id="SBW10612.1"/>
    </source>
</evidence>
<reference evidence="2" key="1">
    <citation type="submission" date="2016-04" db="EMBL/GenBank/DDBJ databases">
        <authorList>
            <person name="Evans L.H."/>
            <person name="Alamgir A."/>
            <person name="Owens N."/>
            <person name="Weber N.D."/>
            <person name="Virtaneva K."/>
            <person name="Barbian K."/>
            <person name="Babar A."/>
            <person name="Rosenke K."/>
        </authorList>
    </citation>
    <scope>NUCLEOTIDE SEQUENCE</scope>
    <source>
        <strain evidence="2">86-2</strain>
    </source>
</reference>
<proteinExistence type="predicted"/>
<dbReference type="GO" id="GO:0016491">
    <property type="term" value="F:oxidoreductase activity"/>
    <property type="evidence" value="ECO:0007669"/>
    <property type="project" value="InterPro"/>
</dbReference>
<protein>
    <submittedName>
        <fullName evidence="2">DSBA oxidoreductase</fullName>
    </submittedName>
</protein>
<dbReference type="EMBL" id="FLUL01000002">
    <property type="protein sequence ID" value="SBW10612.1"/>
    <property type="molecule type" value="Genomic_DNA"/>
</dbReference>
<dbReference type="AlphaFoldDB" id="A0A212KG44"/>
<dbReference type="Pfam" id="PF01323">
    <property type="entry name" value="DSBA"/>
    <property type="match status" value="1"/>
</dbReference>
<dbReference type="PANTHER" id="PTHR13887:SF41">
    <property type="entry name" value="THIOREDOXIN SUPERFAMILY PROTEIN"/>
    <property type="match status" value="1"/>
</dbReference>
<name>A0A212KG44_9BACT</name>
<dbReference type="RefSeq" id="WP_296952782.1">
    <property type="nucleotide sequence ID" value="NZ_LT599021.1"/>
</dbReference>
<dbReference type="InterPro" id="IPR036249">
    <property type="entry name" value="Thioredoxin-like_sf"/>
</dbReference>
<dbReference type="PANTHER" id="PTHR13887">
    <property type="entry name" value="GLUTATHIONE S-TRANSFERASE KAPPA"/>
    <property type="match status" value="1"/>
</dbReference>